<dbReference type="Proteomes" id="UP000178348">
    <property type="component" value="Unassembled WGS sequence"/>
</dbReference>
<dbReference type="AlphaFoldDB" id="A0A1G2CKS5"/>
<protein>
    <recommendedName>
        <fullName evidence="3">Type 4 fimbrial biogenesis protein PilX N-terminal domain-containing protein</fullName>
    </recommendedName>
</protein>
<evidence type="ECO:0000313" key="1">
    <source>
        <dbReference type="EMBL" id="OGZ01959.1"/>
    </source>
</evidence>
<comment type="caution">
    <text evidence="1">The sequence shown here is derived from an EMBL/GenBank/DDBJ whole genome shotgun (WGS) entry which is preliminary data.</text>
</comment>
<organism evidence="1 2">
    <name type="scientific">Candidatus Liptonbacteria bacterium RIFCSPLOWO2_01_FULL_53_13</name>
    <dbReference type="NCBI Taxonomy" id="1798651"/>
    <lineage>
        <taxon>Bacteria</taxon>
        <taxon>Candidatus Liptoniibacteriota</taxon>
    </lineage>
</organism>
<proteinExistence type="predicted"/>
<evidence type="ECO:0008006" key="3">
    <source>
        <dbReference type="Google" id="ProtNLM"/>
    </source>
</evidence>
<dbReference type="EMBL" id="MHLB01000026">
    <property type="protein sequence ID" value="OGZ01959.1"/>
    <property type="molecule type" value="Genomic_DNA"/>
</dbReference>
<name>A0A1G2CKS5_9BACT</name>
<evidence type="ECO:0000313" key="2">
    <source>
        <dbReference type="Proteomes" id="UP000178348"/>
    </source>
</evidence>
<accession>A0A1G2CKS5</accession>
<sequence>MFSAVTVIMVSGFALWAGSFLNLSLRDFNKASAFSISEAGIEYYRWHLAHAASDFQDGTGHAGPYVHNYYDKDGNVIGTFTLDITPPPIGSTIVTIQSTGKVAADSFVTKAIKVKLGVPSLAKYSVAANDNMRFGAGTEVFGELISNKGIRFDAIAHNIVKSALPTYSDPDSPYDNAFGVHTHDAPADPSPPAPMPSRPDVFMAGRQVSVPAVDFVGLTQKLSSLRALATSSGFYATSSGAYGFDLVFGASSTYQVYKVTALTDTPRRCTNTNNQTGWGTWSIGTETPWKSGTIPANGIFFFEDHVWARGQINGSRVTVATGKFPDLASTRTSITVNNDLLYTKYDGTDSIGLIAQNNVNVGMASENDLRIDAALVAQNGRVGRFYYESDCDPYDVRQTLTSYGMIATNVRYGFAYTDDTGYQTRNLIYDSNFLYGPPPSFPLAASNYVQVSWEEVQ</sequence>
<gene>
    <name evidence="1" type="ORF">A2946_03565</name>
</gene>
<reference evidence="1 2" key="1">
    <citation type="journal article" date="2016" name="Nat. Commun.">
        <title>Thousands of microbial genomes shed light on interconnected biogeochemical processes in an aquifer system.</title>
        <authorList>
            <person name="Anantharaman K."/>
            <person name="Brown C.T."/>
            <person name="Hug L.A."/>
            <person name="Sharon I."/>
            <person name="Castelle C.J."/>
            <person name="Probst A.J."/>
            <person name="Thomas B.C."/>
            <person name="Singh A."/>
            <person name="Wilkins M.J."/>
            <person name="Karaoz U."/>
            <person name="Brodie E.L."/>
            <person name="Williams K.H."/>
            <person name="Hubbard S.S."/>
            <person name="Banfield J.F."/>
        </authorList>
    </citation>
    <scope>NUCLEOTIDE SEQUENCE [LARGE SCALE GENOMIC DNA]</scope>
</reference>